<protein>
    <submittedName>
        <fullName evidence="2">Uncharacterized protein</fullName>
    </submittedName>
</protein>
<sequence>MPLAGGSAESPGPGGSAEGAGEEPERVPREPLGLGEGPGQLPQLQAAGAAERPGAQPAPPRLPVQPGGPGAAEHHPDAAGAGGRRAGALLRPLHLHHAAGAGQDPR</sequence>
<feature type="compositionally biased region" description="Low complexity" evidence="1">
    <location>
        <begin position="1"/>
        <end position="11"/>
    </location>
</feature>
<evidence type="ECO:0000256" key="1">
    <source>
        <dbReference type="SAM" id="MobiDB-lite"/>
    </source>
</evidence>
<feature type="compositionally biased region" description="Low complexity" evidence="1">
    <location>
        <begin position="86"/>
        <end position="106"/>
    </location>
</feature>
<accession>A0A1V4JVU0</accession>
<evidence type="ECO:0000313" key="3">
    <source>
        <dbReference type="Proteomes" id="UP000190648"/>
    </source>
</evidence>
<reference evidence="2 3" key="1">
    <citation type="submission" date="2016-02" db="EMBL/GenBank/DDBJ databases">
        <title>Band-tailed pigeon sequencing and assembly.</title>
        <authorList>
            <person name="Soares A.E."/>
            <person name="Novak B.J."/>
            <person name="Rice E.S."/>
            <person name="O'Connell B."/>
            <person name="Chang D."/>
            <person name="Weber S."/>
            <person name="Shapiro B."/>
        </authorList>
    </citation>
    <scope>NUCLEOTIDE SEQUENCE [LARGE SCALE GENOMIC DNA]</scope>
    <source>
        <strain evidence="2">BTP2013</strain>
        <tissue evidence="2">Blood</tissue>
    </source>
</reference>
<gene>
    <name evidence="2" type="ORF">AV530_009194</name>
</gene>
<keyword evidence="3" id="KW-1185">Reference proteome</keyword>
<dbReference type="Proteomes" id="UP000190648">
    <property type="component" value="Unassembled WGS sequence"/>
</dbReference>
<name>A0A1V4JVU0_PATFA</name>
<feature type="compositionally biased region" description="Low complexity" evidence="1">
    <location>
        <begin position="39"/>
        <end position="50"/>
    </location>
</feature>
<proteinExistence type="predicted"/>
<organism evidence="2 3">
    <name type="scientific">Patagioenas fasciata monilis</name>
    <dbReference type="NCBI Taxonomy" id="372326"/>
    <lineage>
        <taxon>Eukaryota</taxon>
        <taxon>Metazoa</taxon>
        <taxon>Chordata</taxon>
        <taxon>Craniata</taxon>
        <taxon>Vertebrata</taxon>
        <taxon>Euteleostomi</taxon>
        <taxon>Archelosauria</taxon>
        <taxon>Archosauria</taxon>
        <taxon>Dinosauria</taxon>
        <taxon>Saurischia</taxon>
        <taxon>Theropoda</taxon>
        <taxon>Coelurosauria</taxon>
        <taxon>Aves</taxon>
        <taxon>Neognathae</taxon>
        <taxon>Neoaves</taxon>
        <taxon>Columbimorphae</taxon>
        <taxon>Columbiformes</taxon>
        <taxon>Columbidae</taxon>
        <taxon>Patagioenas</taxon>
    </lineage>
</organism>
<evidence type="ECO:0000313" key="2">
    <source>
        <dbReference type="EMBL" id="OPJ76290.1"/>
    </source>
</evidence>
<dbReference type="AlphaFoldDB" id="A0A1V4JVU0"/>
<feature type="region of interest" description="Disordered" evidence="1">
    <location>
        <begin position="1"/>
        <end position="106"/>
    </location>
</feature>
<dbReference type="EMBL" id="LSYS01005758">
    <property type="protein sequence ID" value="OPJ76290.1"/>
    <property type="molecule type" value="Genomic_DNA"/>
</dbReference>
<comment type="caution">
    <text evidence="2">The sequence shown here is derived from an EMBL/GenBank/DDBJ whole genome shotgun (WGS) entry which is preliminary data.</text>
</comment>